<organism evidence="1 2">
    <name type="scientific">Cordylochernes scorpioides</name>
    <dbReference type="NCBI Taxonomy" id="51811"/>
    <lineage>
        <taxon>Eukaryota</taxon>
        <taxon>Metazoa</taxon>
        <taxon>Ecdysozoa</taxon>
        <taxon>Arthropoda</taxon>
        <taxon>Chelicerata</taxon>
        <taxon>Arachnida</taxon>
        <taxon>Pseudoscorpiones</taxon>
        <taxon>Cheliferoidea</taxon>
        <taxon>Chernetidae</taxon>
        <taxon>Cordylochernes</taxon>
    </lineage>
</organism>
<name>A0ABY6JXG0_9ARAC</name>
<dbReference type="Proteomes" id="UP001235939">
    <property type="component" value="Chromosome 01"/>
</dbReference>
<dbReference type="EMBL" id="CP092863">
    <property type="protein sequence ID" value="UYV61042.1"/>
    <property type="molecule type" value="Genomic_DNA"/>
</dbReference>
<evidence type="ECO:0000313" key="1">
    <source>
        <dbReference type="EMBL" id="UYV61042.1"/>
    </source>
</evidence>
<keyword evidence="2" id="KW-1185">Reference proteome</keyword>
<sequence>MAASDMRNRCHVQLLLTWSTDSSCIPGLVAFTRRERVQAGYCSLLLSYLHSIILGYQACWTTIMTV</sequence>
<proteinExistence type="predicted"/>
<evidence type="ECO:0000313" key="2">
    <source>
        <dbReference type="Proteomes" id="UP001235939"/>
    </source>
</evidence>
<reference evidence="1 2" key="1">
    <citation type="submission" date="2022-01" db="EMBL/GenBank/DDBJ databases">
        <title>A chromosomal length assembly of Cordylochernes scorpioides.</title>
        <authorList>
            <person name="Zeh D."/>
            <person name="Zeh J."/>
        </authorList>
    </citation>
    <scope>NUCLEOTIDE SEQUENCE [LARGE SCALE GENOMIC DNA]</scope>
    <source>
        <strain evidence="1">IN4F17</strain>
        <tissue evidence="1">Whole Body</tissue>
    </source>
</reference>
<gene>
    <name evidence="1" type="ORF">LAZ67_1003206</name>
</gene>
<protein>
    <submittedName>
        <fullName evidence="1">Uncharacterized protein</fullName>
    </submittedName>
</protein>
<accession>A0ABY6JXG0</accession>